<sequence>MTGTFQVIAPRRVARTEWALCLAASVVAAAGLALVPHQRSAGQQLAVTRPLPTVFPAQPRLRLFPPQAGAWQTQQILWPSRSRI</sequence>
<dbReference type="AlphaFoldDB" id="A0A840BQF5"/>
<organism evidence="1 2">
    <name type="scientific">Chelatococcus caeni</name>
    <dbReference type="NCBI Taxonomy" id="1348468"/>
    <lineage>
        <taxon>Bacteria</taxon>
        <taxon>Pseudomonadati</taxon>
        <taxon>Pseudomonadota</taxon>
        <taxon>Alphaproteobacteria</taxon>
        <taxon>Hyphomicrobiales</taxon>
        <taxon>Chelatococcaceae</taxon>
        <taxon>Chelatococcus</taxon>
    </lineage>
</organism>
<protein>
    <submittedName>
        <fullName evidence="1">Uncharacterized protein</fullName>
    </submittedName>
</protein>
<keyword evidence="2" id="KW-1185">Reference proteome</keyword>
<reference evidence="1 2" key="1">
    <citation type="submission" date="2020-08" db="EMBL/GenBank/DDBJ databases">
        <title>Genomic Encyclopedia of Type Strains, Phase IV (KMG-IV): sequencing the most valuable type-strain genomes for metagenomic binning, comparative biology and taxonomic classification.</title>
        <authorList>
            <person name="Goeker M."/>
        </authorList>
    </citation>
    <scope>NUCLEOTIDE SEQUENCE [LARGE SCALE GENOMIC DNA]</scope>
    <source>
        <strain evidence="1 2">DSM 103737</strain>
    </source>
</reference>
<gene>
    <name evidence="1" type="ORF">GGR16_000571</name>
</gene>
<name>A0A840BQF5_9HYPH</name>
<evidence type="ECO:0000313" key="1">
    <source>
        <dbReference type="EMBL" id="MBB4015565.1"/>
    </source>
</evidence>
<proteinExistence type="predicted"/>
<dbReference type="EMBL" id="JACIEN010000001">
    <property type="protein sequence ID" value="MBB4015565.1"/>
    <property type="molecule type" value="Genomic_DNA"/>
</dbReference>
<evidence type="ECO:0000313" key="2">
    <source>
        <dbReference type="Proteomes" id="UP000577362"/>
    </source>
</evidence>
<accession>A0A840BQF5</accession>
<dbReference type="Proteomes" id="UP000577362">
    <property type="component" value="Unassembled WGS sequence"/>
</dbReference>
<comment type="caution">
    <text evidence="1">The sequence shown here is derived from an EMBL/GenBank/DDBJ whole genome shotgun (WGS) entry which is preliminary data.</text>
</comment>